<feature type="domain" description="Glycosyl transferase family 28 C-terminal" evidence="1">
    <location>
        <begin position="93"/>
        <end position="146"/>
    </location>
</feature>
<comment type="caution">
    <text evidence="2">The sequence shown here is derived from an EMBL/GenBank/DDBJ whole genome shotgun (WGS) entry which is preliminary data.</text>
</comment>
<dbReference type="InterPro" id="IPR007235">
    <property type="entry name" value="Glyco_trans_28_C"/>
</dbReference>
<accession>A0A934TZX6</accession>
<evidence type="ECO:0000259" key="1">
    <source>
        <dbReference type="Pfam" id="PF04101"/>
    </source>
</evidence>
<dbReference type="RefSeq" id="WP_279380617.1">
    <property type="nucleotide sequence ID" value="NZ_JAEQMG010000076.1"/>
</dbReference>
<evidence type="ECO:0000313" key="3">
    <source>
        <dbReference type="Proteomes" id="UP000633365"/>
    </source>
</evidence>
<dbReference type="SUPFAM" id="SSF53756">
    <property type="entry name" value="UDP-Glycosyltransferase/glycogen phosphorylase"/>
    <property type="match status" value="1"/>
</dbReference>
<dbReference type="AlphaFoldDB" id="A0A934TZX6"/>
<organism evidence="2 3">
    <name type="scientific">Ruminococcus difficilis</name>
    <dbReference type="NCBI Taxonomy" id="2763069"/>
    <lineage>
        <taxon>Bacteria</taxon>
        <taxon>Bacillati</taxon>
        <taxon>Bacillota</taxon>
        <taxon>Clostridia</taxon>
        <taxon>Eubacteriales</taxon>
        <taxon>Oscillospiraceae</taxon>
        <taxon>Ruminococcus</taxon>
    </lineage>
</organism>
<gene>
    <name evidence="2" type="ORF">JKK62_08460</name>
</gene>
<proteinExistence type="predicted"/>
<keyword evidence="3" id="KW-1185">Reference proteome</keyword>
<dbReference type="Proteomes" id="UP000633365">
    <property type="component" value="Unassembled WGS sequence"/>
</dbReference>
<sequence>CSSDLIWKAYAEYYGKIRHAMLYALHNQEMLAYLKNAERQETSVTARPFDKEAVAAIKSRHDRKLVFVALGMSAQFRKAADVSGTPYDFYTTQGVPLAGDNVEVIPYTTVNTQDYIAAADYVITKAGWGTVSECLLAGKRMALFRRDGVLEDRTTIRLLEEKHLAASVTAEELCDISGIIKKLDRLDGSCGGFDDCAAEVAEKLCSL</sequence>
<dbReference type="EMBL" id="JAEQMG010000076">
    <property type="protein sequence ID" value="MBK6088680.1"/>
    <property type="molecule type" value="Genomic_DNA"/>
</dbReference>
<protein>
    <recommendedName>
        <fullName evidence="1">Glycosyl transferase family 28 C-terminal domain-containing protein</fullName>
    </recommendedName>
</protein>
<name>A0A934TZX6_9FIRM</name>
<dbReference type="Pfam" id="PF04101">
    <property type="entry name" value="Glyco_tran_28_C"/>
    <property type="match status" value="1"/>
</dbReference>
<reference evidence="2" key="1">
    <citation type="submission" date="2021-01" db="EMBL/GenBank/DDBJ databases">
        <title>Genome public.</title>
        <authorList>
            <person name="Liu C."/>
            <person name="Sun Q."/>
        </authorList>
    </citation>
    <scope>NUCLEOTIDE SEQUENCE</scope>
    <source>
        <strain evidence="2">M6</strain>
    </source>
</reference>
<feature type="non-terminal residue" evidence="2">
    <location>
        <position position="1"/>
    </location>
</feature>
<evidence type="ECO:0000313" key="2">
    <source>
        <dbReference type="EMBL" id="MBK6088680.1"/>
    </source>
</evidence>
<dbReference type="GO" id="GO:0016758">
    <property type="term" value="F:hexosyltransferase activity"/>
    <property type="evidence" value="ECO:0007669"/>
    <property type="project" value="InterPro"/>
</dbReference>
<dbReference type="Gene3D" id="3.40.50.2000">
    <property type="entry name" value="Glycogen Phosphorylase B"/>
    <property type="match status" value="1"/>
</dbReference>